<feature type="compositionally biased region" description="Polar residues" evidence="1">
    <location>
        <begin position="164"/>
        <end position="188"/>
    </location>
</feature>
<dbReference type="Pfam" id="PF18158">
    <property type="entry name" value="AidB_N"/>
    <property type="match status" value="1"/>
</dbReference>
<proteinExistence type="predicted"/>
<evidence type="ECO:0000313" key="4">
    <source>
        <dbReference type="Proteomes" id="UP001595629"/>
    </source>
</evidence>
<accession>A0ABV7TML6</accession>
<dbReference type="InterPro" id="IPR052904">
    <property type="entry name" value="Acyl-CoA_dehydrogenase-like"/>
</dbReference>
<sequence length="247" mass="27123">MPPEVSQRSLYDDDAIPKAAVHQHEAGWADEKLSNCGAVTGSARIQQLARLANERLPDLKNHDRIGRRIEFVDYHPAYHELMGAATKTEGHGLPWTTTEKRPQVARAAMSCMCYQAEAGVMCPTGMSFSIVRLLRSDPEIGNQWFDKFLSTGYDPQPIPADPKQSVTTAMSMTEKQGGSDPRANTSRAVPTGNDREYLSTGHQYSCSVPMGDLILLAAQTRAGVTLFLAPRTLPDGARNAIRVQRLN</sequence>
<gene>
    <name evidence="3" type="ORF">ACFORG_22255</name>
</gene>
<dbReference type="SUPFAM" id="SSF56645">
    <property type="entry name" value="Acyl-CoA dehydrogenase NM domain-like"/>
    <property type="match status" value="1"/>
</dbReference>
<organism evidence="3 4">
    <name type="scientific">Lutimaribacter marinistellae</name>
    <dbReference type="NCBI Taxonomy" id="1820329"/>
    <lineage>
        <taxon>Bacteria</taxon>
        <taxon>Pseudomonadati</taxon>
        <taxon>Pseudomonadota</taxon>
        <taxon>Alphaproteobacteria</taxon>
        <taxon>Rhodobacterales</taxon>
        <taxon>Roseobacteraceae</taxon>
        <taxon>Lutimaribacter</taxon>
    </lineage>
</organism>
<dbReference type="PANTHER" id="PTHR42707">
    <property type="entry name" value="ACYL-COA DEHYDROGENASE"/>
    <property type="match status" value="1"/>
</dbReference>
<reference evidence="4" key="1">
    <citation type="journal article" date="2019" name="Int. J. Syst. Evol. Microbiol.">
        <title>The Global Catalogue of Microorganisms (GCM) 10K type strain sequencing project: providing services to taxonomists for standard genome sequencing and annotation.</title>
        <authorList>
            <consortium name="The Broad Institute Genomics Platform"/>
            <consortium name="The Broad Institute Genome Sequencing Center for Infectious Disease"/>
            <person name="Wu L."/>
            <person name="Ma J."/>
        </authorList>
    </citation>
    <scope>NUCLEOTIDE SEQUENCE [LARGE SCALE GENOMIC DNA]</scope>
    <source>
        <strain evidence="4">KCTC 42911</strain>
    </source>
</reference>
<evidence type="ECO:0000256" key="1">
    <source>
        <dbReference type="SAM" id="MobiDB-lite"/>
    </source>
</evidence>
<evidence type="ECO:0000313" key="3">
    <source>
        <dbReference type="EMBL" id="MFC3616476.1"/>
    </source>
</evidence>
<comment type="caution">
    <text evidence="3">The sequence shown here is derived from an EMBL/GenBank/DDBJ whole genome shotgun (WGS) entry which is preliminary data.</text>
</comment>
<dbReference type="Proteomes" id="UP001595629">
    <property type="component" value="Unassembled WGS sequence"/>
</dbReference>
<dbReference type="InterPro" id="IPR041504">
    <property type="entry name" value="AidB_N"/>
</dbReference>
<dbReference type="Gene3D" id="2.40.110.20">
    <property type="match status" value="1"/>
</dbReference>
<feature type="region of interest" description="Disordered" evidence="1">
    <location>
        <begin position="156"/>
        <end position="194"/>
    </location>
</feature>
<keyword evidence="4" id="KW-1185">Reference proteome</keyword>
<dbReference type="EMBL" id="JBHRXI010000049">
    <property type="protein sequence ID" value="MFC3616476.1"/>
    <property type="molecule type" value="Genomic_DNA"/>
</dbReference>
<name>A0ABV7TML6_9RHOB</name>
<feature type="domain" description="Adaptive response protein AidB N-terminal" evidence="2">
    <location>
        <begin position="2"/>
        <end position="155"/>
    </location>
</feature>
<dbReference type="Gene3D" id="6.10.250.600">
    <property type="match status" value="1"/>
</dbReference>
<protein>
    <recommendedName>
        <fullName evidence="2">Adaptive response protein AidB N-terminal domain-containing protein</fullName>
    </recommendedName>
</protein>
<dbReference type="InterPro" id="IPR009100">
    <property type="entry name" value="AcylCoA_DH/oxidase_NM_dom_sf"/>
</dbReference>
<dbReference type="PANTHER" id="PTHR42707:SF3">
    <property type="entry name" value="ACYL-COA DEHYDROGENASE AIDB-RELATED"/>
    <property type="match status" value="1"/>
</dbReference>
<dbReference type="RefSeq" id="WP_386737788.1">
    <property type="nucleotide sequence ID" value="NZ_JBHRXI010000049.1"/>
</dbReference>
<evidence type="ECO:0000259" key="2">
    <source>
        <dbReference type="Pfam" id="PF18158"/>
    </source>
</evidence>